<dbReference type="SUPFAM" id="SSF54631">
    <property type="entry name" value="CBS-domain pair"/>
    <property type="match status" value="1"/>
</dbReference>
<feature type="domain" description="CBS" evidence="2">
    <location>
        <begin position="7"/>
        <end position="69"/>
    </location>
</feature>
<keyword evidence="1" id="KW-0129">CBS domain</keyword>
<reference evidence="3 4" key="1">
    <citation type="submission" date="2016-10" db="EMBL/GenBank/DDBJ databases">
        <authorList>
            <person name="de Groot N.N."/>
        </authorList>
    </citation>
    <scope>NUCLEOTIDE SEQUENCE [LARGE SCALE GENOMIC DNA]</scope>
    <source>
        <strain evidence="3 4">DSM 44945</strain>
    </source>
</reference>
<dbReference type="Gene3D" id="3.10.580.10">
    <property type="entry name" value="CBS-domain"/>
    <property type="match status" value="1"/>
</dbReference>
<evidence type="ECO:0000313" key="3">
    <source>
        <dbReference type="EMBL" id="SFF87317.1"/>
    </source>
</evidence>
<dbReference type="InterPro" id="IPR046342">
    <property type="entry name" value="CBS_dom_sf"/>
</dbReference>
<proteinExistence type="predicted"/>
<accession>A0A1I2MCN8</accession>
<dbReference type="AlphaFoldDB" id="A0A1I2MCN8"/>
<evidence type="ECO:0000256" key="1">
    <source>
        <dbReference type="PROSITE-ProRule" id="PRU00703"/>
    </source>
</evidence>
<gene>
    <name evidence="3" type="ORF">SAMN04488025_10754</name>
</gene>
<dbReference type="EMBL" id="FOOK01000007">
    <property type="protein sequence ID" value="SFF87317.1"/>
    <property type="molecule type" value="Genomic_DNA"/>
</dbReference>
<dbReference type="PROSITE" id="PS51371">
    <property type="entry name" value="CBS"/>
    <property type="match status" value="1"/>
</dbReference>
<evidence type="ECO:0000259" key="2">
    <source>
        <dbReference type="PROSITE" id="PS51371"/>
    </source>
</evidence>
<name>A0A1I2MCN8_9BACL</name>
<dbReference type="Proteomes" id="UP000198661">
    <property type="component" value="Unassembled WGS sequence"/>
</dbReference>
<protein>
    <submittedName>
        <fullName evidence="3">CBS domain-containing protein</fullName>
    </submittedName>
</protein>
<dbReference type="OrthoDB" id="384703at2"/>
<dbReference type="STRING" id="201973.SAMN04488025_10754"/>
<sequence>MFIRNCLTPREEIVTVTPDISLQETLEILQKNGLDSVPVVDDKGLFLGITGYRYIFKALVEEGVKNLETLKDYKVSDALYLIDPITVDSDFEATFPVIVYHPFVPVVDEDGFTFLGIVKISDIEAVLTTTYGQGIPGVRFLLGVLVDAPHELEQIMECVKPFDVNIITVVTFDAGDAVGRRILLKIEPTPHTEKIRQELEKKGFRVLDVKEVKPAEEAEKS</sequence>
<dbReference type="InterPro" id="IPR000644">
    <property type="entry name" value="CBS_dom"/>
</dbReference>
<organism evidence="3 4">
    <name type="scientific">Planifilum fulgidum</name>
    <dbReference type="NCBI Taxonomy" id="201973"/>
    <lineage>
        <taxon>Bacteria</taxon>
        <taxon>Bacillati</taxon>
        <taxon>Bacillota</taxon>
        <taxon>Bacilli</taxon>
        <taxon>Bacillales</taxon>
        <taxon>Thermoactinomycetaceae</taxon>
        <taxon>Planifilum</taxon>
    </lineage>
</organism>
<evidence type="ECO:0000313" key="4">
    <source>
        <dbReference type="Proteomes" id="UP000198661"/>
    </source>
</evidence>
<dbReference type="RefSeq" id="WP_092036776.1">
    <property type="nucleotide sequence ID" value="NZ_FOOK01000007.1"/>
</dbReference>
<dbReference type="Pfam" id="PF00571">
    <property type="entry name" value="CBS"/>
    <property type="match status" value="1"/>
</dbReference>
<dbReference type="SMART" id="SM00116">
    <property type="entry name" value="CBS"/>
    <property type="match status" value="1"/>
</dbReference>
<keyword evidence="4" id="KW-1185">Reference proteome</keyword>